<comment type="caution">
    <text evidence="5">The sequence shown here is derived from an EMBL/GenBank/DDBJ whole genome shotgun (WGS) entry which is preliminary data.</text>
</comment>
<keyword evidence="3" id="KW-0326">Glycosidase</keyword>
<proteinExistence type="inferred from homology"/>
<keyword evidence="6" id="KW-1185">Reference proteome</keyword>
<evidence type="ECO:0000256" key="1">
    <source>
        <dbReference type="ARBA" id="ARBA00010833"/>
    </source>
</evidence>
<dbReference type="AlphaFoldDB" id="A0A846Z5C2"/>
<accession>A0A846Z5C2</accession>
<dbReference type="InterPro" id="IPR004888">
    <property type="entry name" value="Glycoside_hydrolase_63"/>
</dbReference>
<organism evidence="5 6">
    <name type="scientific">Actinomadura latina</name>
    <dbReference type="NCBI Taxonomy" id="163603"/>
    <lineage>
        <taxon>Bacteria</taxon>
        <taxon>Bacillati</taxon>
        <taxon>Actinomycetota</taxon>
        <taxon>Actinomycetes</taxon>
        <taxon>Streptosporangiales</taxon>
        <taxon>Thermomonosporaceae</taxon>
        <taxon>Actinomadura</taxon>
    </lineage>
</organism>
<dbReference type="Proteomes" id="UP000579250">
    <property type="component" value="Unassembled WGS sequence"/>
</dbReference>
<dbReference type="RefSeq" id="WP_067641476.1">
    <property type="nucleotide sequence ID" value="NZ_JAAXPI010000054.1"/>
</dbReference>
<protein>
    <submittedName>
        <fullName evidence="5">Glycogen debranching protein</fullName>
    </submittedName>
</protein>
<dbReference type="GO" id="GO:0006487">
    <property type="term" value="P:protein N-linked glycosylation"/>
    <property type="evidence" value="ECO:0007669"/>
    <property type="project" value="TreeGrafter"/>
</dbReference>
<feature type="domain" description="Mannosylglycerate hydrolase MGH1-like glycoside hydrolase" evidence="4">
    <location>
        <begin position="253"/>
        <end position="552"/>
    </location>
</feature>
<dbReference type="Pfam" id="PF22422">
    <property type="entry name" value="MGH1-like_GH"/>
    <property type="match status" value="1"/>
</dbReference>
<dbReference type="EMBL" id="JAAXPI010000054">
    <property type="protein sequence ID" value="NKZ07441.1"/>
    <property type="molecule type" value="Genomic_DNA"/>
</dbReference>
<dbReference type="GO" id="GO:0004573">
    <property type="term" value="F:Glc3Man9GlcNAc2 oligosaccharide glucosidase activity"/>
    <property type="evidence" value="ECO:0007669"/>
    <property type="project" value="InterPro"/>
</dbReference>
<name>A0A846Z5C2_9ACTN</name>
<evidence type="ECO:0000313" key="6">
    <source>
        <dbReference type="Proteomes" id="UP000579250"/>
    </source>
</evidence>
<dbReference type="InterPro" id="IPR008928">
    <property type="entry name" value="6-hairpin_glycosidase_sf"/>
</dbReference>
<evidence type="ECO:0000256" key="3">
    <source>
        <dbReference type="ARBA" id="ARBA00023295"/>
    </source>
</evidence>
<sequence length="576" mass="63421">MAVAADEAFSLEEIPFSFRGSWFGFSPVVKENTYARDIHLVSHQNGMHPILRLVPTVADARAETTVAATPYMLTWTCGSGRIDLAYETPDAVRVRGRGLGLRLLAADKVLTPFSGPYFYRDPGDGSWVFTVYQSGRRYRITLLAGSVVGELGVQALGATERGLVLPGDGKPWELAIEEYETARVPYTSGMPFTGAVEAARTEFESFRDAVAPWRSDRTPAAGLAAYVLWSATVRPAGFVTRPAVLMSKHWMDKVWSWDHCFNAIALADGLPDLAWDQFQLVFDHQDAAGALPDSITHSEILYNFVKPPVHGWALRRLGPPHEGEREAVYRRLERWTEFWLASRRVPGHELAHYQHGNDSGWDNATTFDPGRVVETADLAAFLVLQMRELARQAAGLARPGASARWTRAADRMRDALLAELWADDRFVARAAHSGRTWSSSSLLDLVPIVLGDELPETVRAALAAAVEAHLTPFGLATELPGSPHYRDDGYWRGPIWAPATVLIEDGLRRAGYPGLADEISARFRSLCEKSGFAENFDARGGTGLRDRAYTWTASAYLILAAAHERRATTTPGSSNG</sequence>
<reference evidence="5 6" key="1">
    <citation type="submission" date="2020-04" db="EMBL/GenBank/DDBJ databases">
        <title>MicrobeNet Type strains.</title>
        <authorList>
            <person name="Nicholson A.C."/>
        </authorList>
    </citation>
    <scope>NUCLEOTIDE SEQUENCE [LARGE SCALE GENOMIC DNA]</scope>
    <source>
        <strain evidence="5 6">ATCC BAA-277</strain>
    </source>
</reference>
<evidence type="ECO:0000259" key="4">
    <source>
        <dbReference type="Pfam" id="PF22422"/>
    </source>
</evidence>
<comment type="similarity">
    <text evidence="1">Belongs to the glycosyl hydrolase 63 family.</text>
</comment>
<dbReference type="PANTHER" id="PTHR10412:SF11">
    <property type="entry name" value="MANNOSYL-OLIGOSACCHARIDE GLUCOSIDASE"/>
    <property type="match status" value="1"/>
</dbReference>
<evidence type="ECO:0000256" key="2">
    <source>
        <dbReference type="ARBA" id="ARBA00022801"/>
    </source>
</evidence>
<gene>
    <name evidence="5" type="ORF">HGB48_27470</name>
</gene>
<dbReference type="SUPFAM" id="SSF48208">
    <property type="entry name" value="Six-hairpin glycosidases"/>
    <property type="match status" value="1"/>
</dbReference>
<dbReference type="InterPro" id="IPR054491">
    <property type="entry name" value="MGH1-like_GH"/>
</dbReference>
<dbReference type="PANTHER" id="PTHR10412">
    <property type="entry name" value="MANNOSYL-OLIGOSACCHARIDE GLUCOSIDASE"/>
    <property type="match status" value="1"/>
</dbReference>
<evidence type="ECO:0000313" key="5">
    <source>
        <dbReference type="EMBL" id="NKZ07441.1"/>
    </source>
</evidence>
<dbReference type="GO" id="GO:0009311">
    <property type="term" value="P:oligosaccharide metabolic process"/>
    <property type="evidence" value="ECO:0007669"/>
    <property type="project" value="InterPro"/>
</dbReference>
<keyword evidence="2" id="KW-0378">Hydrolase</keyword>
<dbReference type="InterPro" id="IPR012341">
    <property type="entry name" value="6hp_glycosidase-like_sf"/>
</dbReference>
<dbReference type="Gene3D" id="1.50.10.10">
    <property type="match status" value="1"/>
</dbReference>